<dbReference type="AlphaFoldDB" id="A0A0A9BQE5"/>
<sequence length="44" mass="5111">MPEAAISSWSRRPHRSKIFYFTVKAWAPTPSLVPFPQLKKLSRP</sequence>
<proteinExistence type="predicted"/>
<protein>
    <submittedName>
        <fullName evidence="1">Uncharacterized protein</fullName>
    </submittedName>
</protein>
<evidence type="ECO:0000313" key="1">
    <source>
        <dbReference type="EMBL" id="JAD66179.1"/>
    </source>
</evidence>
<name>A0A0A9BQE5_ARUDO</name>
<dbReference type="EMBL" id="GBRH01231716">
    <property type="protein sequence ID" value="JAD66179.1"/>
    <property type="molecule type" value="Transcribed_RNA"/>
</dbReference>
<organism evidence="1">
    <name type="scientific">Arundo donax</name>
    <name type="common">Giant reed</name>
    <name type="synonym">Donax arundinaceus</name>
    <dbReference type="NCBI Taxonomy" id="35708"/>
    <lineage>
        <taxon>Eukaryota</taxon>
        <taxon>Viridiplantae</taxon>
        <taxon>Streptophyta</taxon>
        <taxon>Embryophyta</taxon>
        <taxon>Tracheophyta</taxon>
        <taxon>Spermatophyta</taxon>
        <taxon>Magnoliopsida</taxon>
        <taxon>Liliopsida</taxon>
        <taxon>Poales</taxon>
        <taxon>Poaceae</taxon>
        <taxon>PACMAD clade</taxon>
        <taxon>Arundinoideae</taxon>
        <taxon>Arundineae</taxon>
        <taxon>Arundo</taxon>
    </lineage>
</organism>
<accession>A0A0A9BQE5</accession>
<reference evidence="1" key="2">
    <citation type="journal article" date="2015" name="Data Brief">
        <title>Shoot transcriptome of the giant reed, Arundo donax.</title>
        <authorList>
            <person name="Barrero R.A."/>
            <person name="Guerrero F.D."/>
            <person name="Moolhuijzen P."/>
            <person name="Goolsby J.A."/>
            <person name="Tidwell J."/>
            <person name="Bellgard S.E."/>
            <person name="Bellgard M.I."/>
        </authorList>
    </citation>
    <scope>NUCLEOTIDE SEQUENCE</scope>
    <source>
        <tissue evidence="1">Shoot tissue taken approximately 20 cm above the soil surface</tissue>
    </source>
</reference>
<reference evidence="1" key="1">
    <citation type="submission" date="2014-09" db="EMBL/GenBank/DDBJ databases">
        <authorList>
            <person name="Magalhaes I.L.F."/>
            <person name="Oliveira U."/>
            <person name="Santos F.R."/>
            <person name="Vidigal T.H.D.A."/>
            <person name="Brescovit A.D."/>
            <person name="Santos A.J."/>
        </authorList>
    </citation>
    <scope>NUCLEOTIDE SEQUENCE</scope>
    <source>
        <tissue evidence="1">Shoot tissue taken approximately 20 cm above the soil surface</tissue>
    </source>
</reference>